<protein>
    <submittedName>
        <fullName evidence="1">Uncharacterized protein</fullName>
    </submittedName>
</protein>
<accession>A0A158FLQ4</accession>
<dbReference type="AlphaFoldDB" id="A0A158FLQ4"/>
<dbReference type="OrthoDB" id="8581789at2"/>
<dbReference type="RefSeq" id="WP_061145411.1">
    <property type="nucleotide sequence ID" value="NZ_FCOM02000002.1"/>
</dbReference>
<keyword evidence="2" id="KW-1185">Reference proteome</keyword>
<evidence type="ECO:0000313" key="2">
    <source>
        <dbReference type="Proteomes" id="UP000055019"/>
    </source>
</evidence>
<gene>
    <name evidence="1" type="ORF">AWB74_00731</name>
</gene>
<organism evidence="1 2">
    <name type="scientific">Caballeronia arvi</name>
    <dbReference type="NCBI Taxonomy" id="1777135"/>
    <lineage>
        <taxon>Bacteria</taxon>
        <taxon>Pseudomonadati</taxon>
        <taxon>Pseudomonadota</taxon>
        <taxon>Betaproteobacteria</taxon>
        <taxon>Burkholderiales</taxon>
        <taxon>Burkholderiaceae</taxon>
        <taxon>Caballeronia</taxon>
    </lineage>
</organism>
<comment type="caution">
    <text evidence="1">The sequence shown here is derived from an EMBL/GenBank/DDBJ whole genome shotgun (WGS) entry which is preliminary data.</text>
</comment>
<proteinExistence type="predicted"/>
<dbReference type="EMBL" id="FCOM02000002">
    <property type="protein sequence ID" value="SAL20279.1"/>
    <property type="molecule type" value="Genomic_DNA"/>
</dbReference>
<reference evidence="1" key="1">
    <citation type="submission" date="2016-01" db="EMBL/GenBank/DDBJ databases">
        <authorList>
            <person name="Peeters C."/>
        </authorList>
    </citation>
    <scope>NUCLEOTIDE SEQUENCE [LARGE SCALE GENOMIC DNA]</scope>
    <source>
        <strain evidence="1">LMG 29317</strain>
    </source>
</reference>
<sequence length="269" mass="28792">MSRLSDRLGALKTAKLPSMSAASTMMSRATIWLDGERAHTLNSPPVSPTMTPLSPSGDIAAALKAIEALAPRPARPGLHTLRVVVGAPFARYHALPWQPLPKPEDWVSVARMQAVQWGAGAEPWRYAVADSAWGRGRLAAAMPEALCAGIERLCKTRKLQLGGIVPGYTFALGRHARRIRDGAIAIAELEETAGAAAIAHIGFRRGGGWTGFIALPVPGTLDDLWRDALALCAIDAPERRYVIGPGAADRWIADRSQTEWLAAPWDASS</sequence>
<evidence type="ECO:0000313" key="1">
    <source>
        <dbReference type="EMBL" id="SAL20279.1"/>
    </source>
</evidence>
<name>A0A158FLQ4_9BURK</name>
<dbReference type="Proteomes" id="UP000055019">
    <property type="component" value="Unassembled WGS sequence"/>
</dbReference>